<evidence type="ECO:0000313" key="5">
    <source>
        <dbReference type="Proteomes" id="UP001177023"/>
    </source>
</evidence>
<comment type="caution">
    <text evidence="4">The sequence shown here is derived from an EMBL/GenBank/DDBJ whole genome shotgun (WGS) entry which is preliminary data.</text>
</comment>
<proteinExistence type="predicted"/>
<dbReference type="InterPro" id="IPR016130">
    <property type="entry name" value="Tyr_Pase_AS"/>
</dbReference>
<dbReference type="PROSITE" id="PS50055">
    <property type="entry name" value="TYR_PHOSPHATASE_PTP"/>
    <property type="match status" value="1"/>
</dbReference>
<dbReference type="PROSITE" id="PS00383">
    <property type="entry name" value="TYR_PHOSPHATASE_1"/>
    <property type="match status" value="1"/>
</dbReference>
<feature type="domain" description="Tyrosine specific protein phosphatases" evidence="3">
    <location>
        <begin position="73"/>
        <end position="146"/>
    </location>
</feature>
<accession>A0AA36FTQ2</accession>
<dbReference type="Gene3D" id="3.90.190.10">
    <property type="entry name" value="Protein tyrosine phosphatase superfamily"/>
    <property type="match status" value="1"/>
</dbReference>
<dbReference type="InterPro" id="IPR003595">
    <property type="entry name" value="Tyr_Pase_cat"/>
</dbReference>
<feature type="coiled-coil region" evidence="1">
    <location>
        <begin position="185"/>
        <end position="233"/>
    </location>
</feature>
<name>A0AA36FTQ2_9BILA</name>
<dbReference type="Proteomes" id="UP001177023">
    <property type="component" value="Unassembled WGS sequence"/>
</dbReference>
<dbReference type="InterPro" id="IPR000242">
    <property type="entry name" value="PTP_cat"/>
</dbReference>
<dbReference type="PRINTS" id="PR00700">
    <property type="entry name" value="PRTYPHPHTASE"/>
</dbReference>
<dbReference type="InterPro" id="IPR029021">
    <property type="entry name" value="Prot-tyrosine_phosphatase-like"/>
</dbReference>
<gene>
    <name evidence="4" type="ORF">MSPICULIGERA_LOCUS5471</name>
</gene>
<dbReference type="PANTHER" id="PTHR46163">
    <property type="entry name" value="TYROSINE-PROTEIN PHOSPHATASE-RELATED"/>
    <property type="match status" value="1"/>
</dbReference>
<dbReference type="SUPFAM" id="SSF52799">
    <property type="entry name" value="(Phosphotyrosine protein) phosphatases II"/>
    <property type="match status" value="1"/>
</dbReference>
<keyword evidence="5" id="KW-1185">Reference proteome</keyword>
<evidence type="ECO:0000256" key="1">
    <source>
        <dbReference type="SAM" id="Coils"/>
    </source>
</evidence>
<evidence type="ECO:0000313" key="4">
    <source>
        <dbReference type="EMBL" id="CAJ0566889.1"/>
    </source>
</evidence>
<evidence type="ECO:0000259" key="3">
    <source>
        <dbReference type="PROSITE" id="PS50056"/>
    </source>
</evidence>
<reference evidence="4" key="1">
    <citation type="submission" date="2023-06" db="EMBL/GenBank/DDBJ databases">
        <authorList>
            <person name="Delattre M."/>
        </authorList>
    </citation>
    <scope>NUCLEOTIDE SEQUENCE</scope>
    <source>
        <strain evidence="4">AF72</strain>
    </source>
</reference>
<dbReference type="SMART" id="SM00404">
    <property type="entry name" value="PTPc_motif"/>
    <property type="match status" value="1"/>
</dbReference>
<protein>
    <submittedName>
        <fullName evidence="4">Uncharacterized protein</fullName>
    </submittedName>
</protein>
<dbReference type="InterPro" id="IPR052782">
    <property type="entry name" value="Oocyte-zygote_transition_reg"/>
</dbReference>
<dbReference type="SMART" id="SM00194">
    <property type="entry name" value="PTPc"/>
    <property type="match status" value="1"/>
</dbReference>
<evidence type="ECO:0000259" key="2">
    <source>
        <dbReference type="PROSITE" id="PS50055"/>
    </source>
</evidence>
<dbReference type="CDD" id="cd00047">
    <property type="entry name" value="PTPc"/>
    <property type="match status" value="1"/>
</dbReference>
<dbReference type="PROSITE" id="PS50056">
    <property type="entry name" value="TYR_PHOSPHATASE_2"/>
    <property type="match status" value="1"/>
</dbReference>
<organism evidence="4 5">
    <name type="scientific">Mesorhabditis spiculigera</name>
    <dbReference type="NCBI Taxonomy" id="96644"/>
    <lineage>
        <taxon>Eukaryota</taxon>
        <taxon>Metazoa</taxon>
        <taxon>Ecdysozoa</taxon>
        <taxon>Nematoda</taxon>
        <taxon>Chromadorea</taxon>
        <taxon>Rhabditida</taxon>
        <taxon>Rhabditina</taxon>
        <taxon>Rhabditomorpha</taxon>
        <taxon>Rhabditoidea</taxon>
        <taxon>Rhabditidae</taxon>
        <taxon>Mesorhabditinae</taxon>
        <taxon>Mesorhabditis</taxon>
    </lineage>
</organism>
<feature type="non-terminal residue" evidence="4">
    <location>
        <position position="300"/>
    </location>
</feature>
<dbReference type="GO" id="GO:0004725">
    <property type="term" value="F:protein tyrosine phosphatase activity"/>
    <property type="evidence" value="ECO:0007669"/>
    <property type="project" value="InterPro"/>
</dbReference>
<feature type="domain" description="Tyrosine-protein phosphatase" evidence="2">
    <location>
        <begin position="1"/>
        <end position="155"/>
    </location>
</feature>
<feature type="coiled-coil region" evidence="1">
    <location>
        <begin position="270"/>
        <end position="297"/>
    </location>
</feature>
<sequence length="300" mass="34759">MVEELGKKKSEQYWPNVAGAQKVYGAYTIHCTAVDSSDKRIVHTSLRVEENGKEVCSLKHYQWIDWPDRSVPHSLLAVFRLLRFSRNSRFTTVVHCSAGIGRTGAFVAIEMILQRSVSSDSVKMVNVVKQLRGMRASAVQTDMQYVYLAMSIVNYCKEVGIMKSSFFEAFNRFKESYESLAQKRLAEEEAKMRGMANDMEIMERHIEEITKELERWDTQLEKYEARKEENIEKLYEEPLPADCADGIPQVRTTRILTNQCLAMYHGSKELVRVKQENEQLETRAEELHKEVQEVDEITQE</sequence>
<dbReference type="EMBL" id="CATQJA010001347">
    <property type="protein sequence ID" value="CAJ0566889.1"/>
    <property type="molecule type" value="Genomic_DNA"/>
</dbReference>
<dbReference type="Pfam" id="PF00102">
    <property type="entry name" value="Y_phosphatase"/>
    <property type="match status" value="1"/>
</dbReference>
<dbReference type="InterPro" id="IPR000387">
    <property type="entry name" value="Tyr_Pase_dom"/>
</dbReference>
<keyword evidence="1" id="KW-0175">Coiled coil</keyword>
<dbReference type="AlphaFoldDB" id="A0AA36FTQ2"/>